<dbReference type="Proteomes" id="UP000011761">
    <property type="component" value="Unassembled WGS sequence"/>
</dbReference>
<keyword evidence="1" id="KW-0285">Flavoprotein</keyword>
<feature type="domain" description="FAD/NAD(P)-binding" evidence="4">
    <location>
        <begin position="3"/>
        <end position="235"/>
    </location>
</feature>
<dbReference type="eggNOG" id="KOG1399">
    <property type="taxonomic scope" value="Eukaryota"/>
</dbReference>
<evidence type="ECO:0000313" key="6">
    <source>
        <dbReference type="EMBL" id="EMC95109.1"/>
    </source>
</evidence>
<dbReference type="InterPro" id="IPR023753">
    <property type="entry name" value="FAD/NAD-binding_dom"/>
</dbReference>
<dbReference type="HOGENOM" id="CLU_023116_0_0_1"/>
<evidence type="ECO:0000256" key="2">
    <source>
        <dbReference type="ARBA" id="ARBA00022827"/>
    </source>
</evidence>
<dbReference type="AlphaFoldDB" id="M2N7R2"/>
<evidence type="ECO:0000256" key="1">
    <source>
        <dbReference type="ARBA" id="ARBA00022630"/>
    </source>
</evidence>
<dbReference type="InterPro" id="IPR045632">
    <property type="entry name" value="DUF6314"/>
</dbReference>
<evidence type="ECO:0000313" key="7">
    <source>
        <dbReference type="Proteomes" id="UP000011761"/>
    </source>
</evidence>
<dbReference type="OMA" id="GQFPMGD"/>
<proteinExistence type="predicted"/>
<evidence type="ECO:0000256" key="3">
    <source>
        <dbReference type="ARBA" id="ARBA00023002"/>
    </source>
</evidence>
<dbReference type="InterPro" id="IPR036188">
    <property type="entry name" value="FAD/NAD-bd_sf"/>
</dbReference>
<dbReference type="EMBL" id="KB445557">
    <property type="protein sequence ID" value="EMC95109.1"/>
    <property type="molecule type" value="Genomic_DNA"/>
</dbReference>
<dbReference type="GeneID" id="19115177"/>
<accession>M2N7R2</accession>
<reference evidence="6 7" key="1">
    <citation type="journal article" date="2012" name="PLoS Pathog.">
        <title>Diverse lifestyles and strategies of plant pathogenesis encoded in the genomes of eighteen Dothideomycetes fungi.</title>
        <authorList>
            <person name="Ohm R.A."/>
            <person name="Feau N."/>
            <person name="Henrissat B."/>
            <person name="Schoch C.L."/>
            <person name="Horwitz B.A."/>
            <person name="Barry K.W."/>
            <person name="Condon B.J."/>
            <person name="Copeland A.C."/>
            <person name="Dhillon B."/>
            <person name="Glaser F."/>
            <person name="Hesse C.N."/>
            <person name="Kosti I."/>
            <person name="LaButti K."/>
            <person name="Lindquist E.A."/>
            <person name="Lucas S."/>
            <person name="Salamov A.A."/>
            <person name="Bradshaw R.E."/>
            <person name="Ciuffetti L."/>
            <person name="Hamelin R.C."/>
            <person name="Kema G.H.J."/>
            <person name="Lawrence C."/>
            <person name="Scott J.A."/>
            <person name="Spatafora J.W."/>
            <person name="Turgeon B.G."/>
            <person name="de Wit P.J.G.M."/>
            <person name="Zhong S."/>
            <person name="Goodwin S.B."/>
            <person name="Grigoriev I.V."/>
        </authorList>
    </citation>
    <scope>NUCLEOTIDE SEQUENCE [LARGE SCALE GENOMIC DNA]</scope>
    <source>
        <strain evidence="6 7">UAMH 10762</strain>
    </source>
</reference>
<dbReference type="Pfam" id="PF07992">
    <property type="entry name" value="Pyr_redox_2"/>
    <property type="match status" value="1"/>
</dbReference>
<dbReference type="PRINTS" id="PR00419">
    <property type="entry name" value="ADXRDTASE"/>
</dbReference>
<dbReference type="OrthoDB" id="66881at2759"/>
<name>M2N7R2_BAUPA</name>
<feature type="domain" description="DUF6314" evidence="5">
    <location>
        <begin position="583"/>
        <end position="747"/>
    </location>
</feature>
<keyword evidence="3" id="KW-0560">Oxidoreductase</keyword>
<dbReference type="RefSeq" id="XP_007677722.1">
    <property type="nucleotide sequence ID" value="XM_007679532.1"/>
</dbReference>
<protein>
    <submittedName>
        <fullName evidence="6">Uncharacterized protein</fullName>
    </submittedName>
</protein>
<keyword evidence="2" id="KW-0274">FAD</keyword>
<keyword evidence="7" id="KW-1185">Reference proteome</keyword>
<evidence type="ECO:0000259" key="4">
    <source>
        <dbReference type="Pfam" id="PF07992"/>
    </source>
</evidence>
<dbReference type="KEGG" id="bcom:BAUCODRAFT_526662"/>
<dbReference type="PANTHER" id="PTHR23023">
    <property type="entry name" value="DIMETHYLANILINE MONOOXYGENASE"/>
    <property type="match status" value="1"/>
</dbReference>
<dbReference type="SUPFAM" id="SSF51905">
    <property type="entry name" value="FAD/NAD(P)-binding domain"/>
    <property type="match status" value="1"/>
</dbReference>
<dbReference type="Pfam" id="PF19834">
    <property type="entry name" value="DUF6314"/>
    <property type="match status" value="1"/>
</dbReference>
<evidence type="ECO:0000259" key="5">
    <source>
        <dbReference type="Pfam" id="PF19834"/>
    </source>
</evidence>
<sequence>MKTVCIVGAGPAGLVAAKTFLDYGSFAVTVFDKADRVGGIWALDEDTQNGYLSPQTPTNLSRFTVGFSDLDWNDVDLRSNSWLGSTRGPSERPFVPLFPKAWQVNRYLEEYRRRYVPDSVLKLGHEVVKATRDEVNLQASSPSWHITSRNGSGQLQTMTYDYLIVASGFFSTPSIPQTRPPDTTDGDRMSTIVSMHSSEFRSLDDLFPDSRLAAGKTILLVGGGNSSGETAAAVAMQLSDALWSPDKSRRKLYEGCKIIHVTPRPLYAVPPYVEYDTGSRTYVPLDFKLYDFSKRPQELESYGGVQPPAVRAMVHGAVQAMVGGDQAELGSEALLIPPADEKERAVYVALAESYSEFARSGLIEGCRGRVIDIQPNQDGTASALTSTCEERVYVIGAVIYATGYTPATALDFLADDIKRALQYEPTSMRLPIILDQWQTVNSSFPDLAFLGFYVGPYWPMVEMQAKLTADRWMKGTPLAPQKAHEHVESLLGVRTAEREQSRAVPQYWFNDYLGYLEDIAKHLDMLKNDGRFQNREGCPSPARYVSAGTNRKQANAIIDDMYRTWHDCVGNGRYVARAAFRALQGTWDLSRRITSAQNIFSGTFTGTAAFHPRFPTPDKSRKSFDLEYLYIESGTFTPANDHEMTLPATRRYVYRYSEERDELSVWFLKPSSDLEVDYLFHNLTFVSPKKARTAGACIAKADHLCIEDMYWTEYILPLEAIVLRTFEVKHTVKGPQKDYVATATYKRPGKTRCGQT</sequence>
<organism evidence="6 7">
    <name type="scientific">Baudoinia panamericana (strain UAMH 10762)</name>
    <name type="common">Angels' share fungus</name>
    <name type="synonym">Baudoinia compniacensis (strain UAMH 10762)</name>
    <dbReference type="NCBI Taxonomy" id="717646"/>
    <lineage>
        <taxon>Eukaryota</taxon>
        <taxon>Fungi</taxon>
        <taxon>Dikarya</taxon>
        <taxon>Ascomycota</taxon>
        <taxon>Pezizomycotina</taxon>
        <taxon>Dothideomycetes</taxon>
        <taxon>Dothideomycetidae</taxon>
        <taxon>Mycosphaerellales</taxon>
        <taxon>Teratosphaeriaceae</taxon>
        <taxon>Baudoinia</taxon>
    </lineage>
</organism>
<gene>
    <name evidence="6" type="ORF">BAUCODRAFT_526662</name>
</gene>
<dbReference type="GO" id="GO:0016491">
    <property type="term" value="F:oxidoreductase activity"/>
    <property type="evidence" value="ECO:0007669"/>
    <property type="project" value="UniProtKB-KW"/>
</dbReference>
<dbReference type="Gene3D" id="3.50.50.60">
    <property type="entry name" value="FAD/NAD(P)-binding domain"/>
    <property type="match status" value="2"/>
</dbReference>
<dbReference type="InterPro" id="IPR050346">
    <property type="entry name" value="FMO-like"/>
</dbReference>